<dbReference type="AlphaFoldDB" id="A0A365P7Z9"/>
<dbReference type="EMBL" id="QNTT01000042">
    <property type="protein sequence ID" value="RBA33197.1"/>
    <property type="molecule type" value="Genomic_DNA"/>
</dbReference>
<gene>
    <name evidence="3" type="ORF">DQ226_13495</name>
</gene>
<name>A0A365P7Z9_9ACTN</name>
<evidence type="ECO:0000313" key="4">
    <source>
        <dbReference type="Proteomes" id="UP000252187"/>
    </source>
</evidence>
<dbReference type="Proteomes" id="UP000252187">
    <property type="component" value="Unassembled WGS sequence"/>
</dbReference>
<feature type="domain" description="SCP" evidence="2">
    <location>
        <begin position="59"/>
        <end position="179"/>
    </location>
</feature>
<proteinExistence type="predicted"/>
<sequence length="183" mass="19838">MRTIVRRRIGAVAAAAATFLALAAPVTAAQSLQFTVGAPAPCEQATPAETEQVIADIHEHTNRERVSRGLNPVARLASLDRIAQDWSEQMASVDAMTHNPQIKALMAATYDGTPLSDGKWTSYGENVLQNWCGASGEALVQQWMNSLPHRLNLLNPVHTHLGVGVEVADSRKLYSTQNFARLV</sequence>
<feature type="signal peptide" evidence="1">
    <location>
        <begin position="1"/>
        <end position="23"/>
    </location>
</feature>
<comment type="caution">
    <text evidence="3">The sequence shown here is derived from an EMBL/GenBank/DDBJ whole genome shotgun (WGS) entry which is preliminary data.</text>
</comment>
<reference evidence="3 4" key="1">
    <citation type="submission" date="2018-06" db="EMBL/GenBank/DDBJ databases">
        <title>Whole genome sequencing of four bacterial strains from South Shetland trench revealing bio-synthetic gene clusters.</title>
        <authorList>
            <person name="Abdel-Mageed W.M."/>
            <person name="Lehri B."/>
            <person name="Jarmusch S.A."/>
            <person name="Miranda K."/>
            <person name="Goodfellow M."/>
            <person name="Jaspars M."/>
            <person name="Karlyshev A.V."/>
        </authorList>
    </citation>
    <scope>NUCLEOTIDE SEQUENCE [LARGE SCALE GENOMIC DNA]</scope>
    <source>
        <strain evidence="3 4">SST1</strain>
    </source>
</reference>
<dbReference type="Pfam" id="PF00188">
    <property type="entry name" value="CAP"/>
    <property type="match status" value="1"/>
</dbReference>
<dbReference type="SUPFAM" id="SSF55797">
    <property type="entry name" value="PR-1-like"/>
    <property type="match status" value="1"/>
</dbReference>
<dbReference type="Gene3D" id="3.40.33.10">
    <property type="entry name" value="CAP"/>
    <property type="match status" value="1"/>
</dbReference>
<dbReference type="PANTHER" id="PTHR31157">
    <property type="entry name" value="SCP DOMAIN-CONTAINING PROTEIN"/>
    <property type="match status" value="1"/>
</dbReference>
<evidence type="ECO:0000313" key="3">
    <source>
        <dbReference type="EMBL" id="RBA33197.1"/>
    </source>
</evidence>
<dbReference type="InterPro" id="IPR014044">
    <property type="entry name" value="CAP_dom"/>
</dbReference>
<protein>
    <submittedName>
        <fullName evidence="3">CAP domain-containing protein</fullName>
    </submittedName>
</protein>
<dbReference type="InterPro" id="IPR035940">
    <property type="entry name" value="CAP_sf"/>
</dbReference>
<keyword evidence="1" id="KW-0732">Signal</keyword>
<dbReference type="CDD" id="cd05379">
    <property type="entry name" value="CAP_bacterial"/>
    <property type="match status" value="1"/>
</dbReference>
<evidence type="ECO:0000256" key="1">
    <source>
        <dbReference type="SAM" id="SignalP"/>
    </source>
</evidence>
<accession>A0A365P7Z9</accession>
<dbReference type="PANTHER" id="PTHR31157:SF1">
    <property type="entry name" value="SCP DOMAIN-CONTAINING PROTEIN"/>
    <property type="match status" value="1"/>
</dbReference>
<feature type="chain" id="PRO_5039386873" evidence="1">
    <location>
        <begin position="24"/>
        <end position="183"/>
    </location>
</feature>
<organism evidence="3 4">
    <name type="scientific">Dietzia maris</name>
    <dbReference type="NCBI Taxonomy" id="37915"/>
    <lineage>
        <taxon>Bacteria</taxon>
        <taxon>Bacillati</taxon>
        <taxon>Actinomycetota</taxon>
        <taxon>Actinomycetes</taxon>
        <taxon>Mycobacteriales</taxon>
        <taxon>Dietziaceae</taxon>
        <taxon>Dietzia</taxon>
    </lineage>
</organism>
<evidence type="ECO:0000259" key="2">
    <source>
        <dbReference type="Pfam" id="PF00188"/>
    </source>
</evidence>